<feature type="domain" description="CC" evidence="2">
    <location>
        <begin position="25"/>
        <end position="53"/>
    </location>
</feature>
<protein>
    <submittedName>
        <fullName evidence="4">CC domain-containing protein</fullName>
    </submittedName>
</protein>
<dbReference type="WBParaSite" id="PSAMB.scaffold5933size10551.g27584.t1">
    <property type="protein sequence ID" value="PSAMB.scaffold5933size10551.g27584.t1"/>
    <property type="gene ID" value="PSAMB.scaffold5933size10551.g27584"/>
</dbReference>
<feature type="signal peptide" evidence="1">
    <location>
        <begin position="1"/>
        <end position="20"/>
    </location>
</feature>
<proteinExistence type="predicted"/>
<feature type="chain" id="PRO_5036711355" evidence="1">
    <location>
        <begin position="21"/>
        <end position="146"/>
    </location>
</feature>
<dbReference type="InterPro" id="IPR007026">
    <property type="entry name" value="CC_domain"/>
</dbReference>
<name>A0A914WYN6_9BILA</name>
<dbReference type="Proteomes" id="UP000887566">
    <property type="component" value="Unplaced"/>
</dbReference>
<reference evidence="4" key="1">
    <citation type="submission" date="2022-11" db="UniProtKB">
        <authorList>
            <consortium name="WormBaseParasite"/>
        </authorList>
    </citation>
    <scope>IDENTIFICATION</scope>
</reference>
<keyword evidence="3" id="KW-1185">Reference proteome</keyword>
<evidence type="ECO:0000313" key="4">
    <source>
        <dbReference type="WBParaSite" id="PSAMB.scaffold5933size10551.g27584.t1"/>
    </source>
</evidence>
<keyword evidence="1" id="KW-0732">Signal</keyword>
<dbReference type="AlphaFoldDB" id="A0A914WYN6"/>
<evidence type="ECO:0000256" key="1">
    <source>
        <dbReference type="SAM" id="SignalP"/>
    </source>
</evidence>
<evidence type="ECO:0000313" key="3">
    <source>
        <dbReference type="Proteomes" id="UP000887566"/>
    </source>
</evidence>
<sequence>MTKLLLLVTVTIAILATAAAEKCGGCPAGASELGPSLGGMCPPGATSVDGLCCGPDVLVCTGNTVLIGTQCMAKTTDGVCLNVNCLATGNAGCANYAPYKKCGFNAGQNSYFCCQCVGPLDRGPNYSVHRTETDLFSVDRVLDQTE</sequence>
<evidence type="ECO:0000259" key="2">
    <source>
        <dbReference type="Pfam" id="PF04942"/>
    </source>
</evidence>
<organism evidence="3 4">
    <name type="scientific">Plectus sambesii</name>
    <dbReference type="NCBI Taxonomy" id="2011161"/>
    <lineage>
        <taxon>Eukaryota</taxon>
        <taxon>Metazoa</taxon>
        <taxon>Ecdysozoa</taxon>
        <taxon>Nematoda</taxon>
        <taxon>Chromadorea</taxon>
        <taxon>Plectida</taxon>
        <taxon>Plectina</taxon>
        <taxon>Plectoidea</taxon>
        <taxon>Plectidae</taxon>
        <taxon>Plectus</taxon>
    </lineage>
</organism>
<accession>A0A914WYN6</accession>
<dbReference type="Pfam" id="PF04942">
    <property type="entry name" value="CC"/>
    <property type="match status" value="1"/>
</dbReference>